<gene>
    <name evidence="1" type="ORF">C1SCF055_LOCUS43316</name>
</gene>
<dbReference type="EMBL" id="CAMXCT010006712">
    <property type="protein sequence ID" value="CAI4018775.1"/>
    <property type="molecule type" value="Genomic_DNA"/>
</dbReference>
<dbReference type="OrthoDB" id="6284081at2759"/>
<evidence type="ECO:0000313" key="2">
    <source>
        <dbReference type="EMBL" id="CAL1172150.1"/>
    </source>
</evidence>
<sequence length="114" mass="12570">MVYHLIPLASPIHQIRKSALLIGAHGGSLANAVYARHGTGIIEIVNSPEAHNETESGIWPPYKSFWYGGAGAALPFFRVVLYERNAADELEIRTDDLEAALYQWFAYKADLKAG</sequence>
<evidence type="ECO:0008006" key="4">
    <source>
        <dbReference type="Google" id="ProtNLM"/>
    </source>
</evidence>
<accession>A0A9P1M4W8</accession>
<evidence type="ECO:0000313" key="1">
    <source>
        <dbReference type="EMBL" id="CAI4018775.1"/>
    </source>
</evidence>
<reference evidence="1" key="1">
    <citation type="submission" date="2022-10" db="EMBL/GenBank/DDBJ databases">
        <authorList>
            <person name="Chen Y."/>
            <person name="Dougan E. K."/>
            <person name="Chan C."/>
            <person name="Rhodes N."/>
            <person name="Thang M."/>
        </authorList>
    </citation>
    <scope>NUCLEOTIDE SEQUENCE</scope>
</reference>
<dbReference type="AlphaFoldDB" id="A0A9P1M4W8"/>
<dbReference type="Proteomes" id="UP001152797">
    <property type="component" value="Unassembled WGS sequence"/>
</dbReference>
<organism evidence="1">
    <name type="scientific">Cladocopium goreaui</name>
    <dbReference type="NCBI Taxonomy" id="2562237"/>
    <lineage>
        <taxon>Eukaryota</taxon>
        <taxon>Sar</taxon>
        <taxon>Alveolata</taxon>
        <taxon>Dinophyceae</taxon>
        <taxon>Suessiales</taxon>
        <taxon>Symbiodiniaceae</taxon>
        <taxon>Cladocopium</taxon>
    </lineage>
</organism>
<evidence type="ECO:0000313" key="3">
    <source>
        <dbReference type="Proteomes" id="UP001152797"/>
    </source>
</evidence>
<dbReference type="EMBL" id="CAMXCT020006712">
    <property type="protein sequence ID" value="CAL1172150.1"/>
    <property type="molecule type" value="Genomic_DNA"/>
</dbReference>
<proteinExistence type="predicted"/>
<protein>
    <recommendedName>
        <fullName evidence="4">Glycosyltransferase family 61 protein</fullName>
    </recommendedName>
</protein>
<keyword evidence="3" id="KW-1185">Reference proteome</keyword>
<reference evidence="2" key="2">
    <citation type="submission" date="2024-04" db="EMBL/GenBank/DDBJ databases">
        <authorList>
            <person name="Chen Y."/>
            <person name="Shah S."/>
            <person name="Dougan E. K."/>
            <person name="Thang M."/>
            <person name="Chan C."/>
        </authorList>
    </citation>
    <scope>NUCLEOTIDE SEQUENCE [LARGE SCALE GENOMIC DNA]</scope>
</reference>
<name>A0A9P1M4W8_9DINO</name>
<dbReference type="EMBL" id="CAMXCT030006712">
    <property type="protein sequence ID" value="CAL4806087.1"/>
    <property type="molecule type" value="Genomic_DNA"/>
</dbReference>
<comment type="caution">
    <text evidence="1">The sequence shown here is derived from an EMBL/GenBank/DDBJ whole genome shotgun (WGS) entry which is preliminary data.</text>
</comment>